<reference evidence="2 3" key="1">
    <citation type="submission" date="2021-05" db="EMBL/GenBank/DDBJ databases">
        <title>Genome Assembly of Synthetic Allotetraploid Brassica napus Reveals Homoeologous Exchanges between Subgenomes.</title>
        <authorList>
            <person name="Davis J.T."/>
        </authorList>
    </citation>
    <scope>NUCLEOTIDE SEQUENCE [LARGE SCALE GENOMIC DNA]</scope>
    <source>
        <strain evidence="3">cv. Da-Ae</strain>
        <tissue evidence="2">Seedling</tissue>
    </source>
</reference>
<protein>
    <submittedName>
        <fullName evidence="2">Uncharacterized protein</fullName>
    </submittedName>
</protein>
<gene>
    <name evidence="2" type="ORF">HID58_088349</name>
</gene>
<name>A0ABQ7XVY6_BRANA</name>
<keyword evidence="1" id="KW-0812">Transmembrane</keyword>
<evidence type="ECO:0000256" key="1">
    <source>
        <dbReference type="SAM" id="Phobius"/>
    </source>
</evidence>
<comment type="caution">
    <text evidence="2">The sequence shown here is derived from an EMBL/GenBank/DDBJ whole genome shotgun (WGS) entry which is preliminary data.</text>
</comment>
<sequence length="108" mass="12156">MRVLYQAAQCSPHGCSTISLSVIAMYLCFSHMDCVLVMKVVSHGLLFSQSGALEVVYRSCVTDVEKQRWRCCGHGSCFILVVLLCHKTAVVFCWLLYLVFVVLYSHCL</sequence>
<accession>A0ABQ7XVY6</accession>
<proteinExistence type="predicted"/>
<keyword evidence="3" id="KW-1185">Reference proteome</keyword>
<feature type="transmembrane region" description="Helical" evidence="1">
    <location>
        <begin position="77"/>
        <end position="104"/>
    </location>
</feature>
<dbReference type="Proteomes" id="UP000824890">
    <property type="component" value="Unassembled WGS sequence"/>
</dbReference>
<evidence type="ECO:0000313" key="3">
    <source>
        <dbReference type="Proteomes" id="UP000824890"/>
    </source>
</evidence>
<dbReference type="EMBL" id="JAGKQM010000019">
    <property type="protein sequence ID" value="KAH0860088.1"/>
    <property type="molecule type" value="Genomic_DNA"/>
</dbReference>
<organism evidence="2 3">
    <name type="scientific">Brassica napus</name>
    <name type="common">Rape</name>
    <dbReference type="NCBI Taxonomy" id="3708"/>
    <lineage>
        <taxon>Eukaryota</taxon>
        <taxon>Viridiplantae</taxon>
        <taxon>Streptophyta</taxon>
        <taxon>Embryophyta</taxon>
        <taxon>Tracheophyta</taxon>
        <taxon>Spermatophyta</taxon>
        <taxon>Magnoliopsida</taxon>
        <taxon>eudicotyledons</taxon>
        <taxon>Gunneridae</taxon>
        <taxon>Pentapetalae</taxon>
        <taxon>rosids</taxon>
        <taxon>malvids</taxon>
        <taxon>Brassicales</taxon>
        <taxon>Brassicaceae</taxon>
        <taxon>Brassiceae</taxon>
        <taxon>Brassica</taxon>
    </lineage>
</organism>
<keyword evidence="1" id="KW-0472">Membrane</keyword>
<evidence type="ECO:0000313" key="2">
    <source>
        <dbReference type="EMBL" id="KAH0860088.1"/>
    </source>
</evidence>
<keyword evidence="1" id="KW-1133">Transmembrane helix</keyword>